<feature type="domain" description="OmpR/PhoB-type" evidence="9">
    <location>
        <begin position="124"/>
        <end position="220"/>
    </location>
</feature>
<dbReference type="InterPro" id="IPR001789">
    <property type="entry name" value="Sig_transdc_resp-reg_receiver"/>
</dbReference>
<evidence type="ECO:0000256" key="4">
    <source>
        <dbReference type="ARBA" id="ARBA00023125"/>
    </source>
</evidence>
<dbReference type="GO" id="GO:0032993">
    <property type="term" value="C:protein-DNA complex"/>
    <property type="evidence" value="ECO:0007669"/>
    <property type="project" value="TreeGrafter"/>
</dbReference>
<feature type="modified residue" description="4-aspartylphosphate" evidence="6">
    <location>
        <position position="51"/>
    </location>
</feature>
<evidence type="ECO:0000313" key="10">
    <source>
        <dbReference type="EMBL" id="NII06660.1"/>
    </source>
</evidence>
<dbReference type="InterPro" id="IPR039420">
    <property type="entry name" value="WalR-like"/>
</dbReference>
<keyword evidence="4 7" id="KW-0238">DNA-binding</keyword>
<dbReference type="InterPro" id="IPR011006">
    <property type="entry name" value="CheY-like_superfamily"/>
</dbReference>
<evidence type="ECO:0000259" key="8">
    <source>
        <dbReference type="PROSITE" id="PS50110"/>
    </source>
</evidence>
<dbReference type="PANTHER" id="PTHR48111">
    <property type="entry name" value="REGULATOR OF RPOS"/>
    <property type="match status" value="1"/>
</dbReference>
<comment type="caution">
    <text evidence="10">The sequence shown here is derived from an EMBL/GenBank/DDBJ whole genome shotgun (WGS) entry which is preliminary data.</text>
</comment>
<dbReference type="Gene3D" id="3.40.50.2300">
    <property type="match status" value="1"/>
</dbReference>
<dbReference type="RefSeq" id="WP_166947800.1">
    <property type="nucleotide sequence ID" value="NZ_CP077072.1"/>
</dbReference>
<feature type="domain" description="Response regulatory" evidence="8">
    <location>
        <begin position="2"/>
        <end position="116"/>
    </location>
</feature>
<dbReference type="GO" id="GO:0006355">
    <property type="term" value="P:regulation of DNA-templated transcription"/>
    <property type="evidence" value="ECO:0007669"/>
    <property type="project" value="InterPro"/>
</dbReference>
<dbReference type="GO" id="GO:0005829">
    <property type="term" value="C:cytosol"/>
    <property type="evidence" value="ECO:0007669"/>
    <property type="project" value="TreeGrafter"/>
</dbReference>
<accession>A0A7X5UA12</accession>
<sequence length="224" mass="24748">MRILLAEDDTSIAAAVRSSLEQSGHAVDHVTDGVTADNALRDHEYDLLVLDLGLPKLDGSDVLARARKRGNSLPVLVVTAREGLKERVRVLDLGADDYLLKPFALVEFDARVRALLRRRTSNGTPEFRIARLRLDIPGHRAWIGDLPLDLTAREFGLIEALATRVDKVTSRAQLVEALCNWDEDLTDNGLDIALHRLRKKLQGSGTSVRTIRGLGYLLEETADA</sequence>
<organism evidence="10 11">
    <name type="scientific">Luteibacter anthropi</name>
    <dbReference type="NCBI Taxonomy" id="564369"/>
    <lineage>
        <taxon>Bacteria</taxon>
        <taxon>Pseudomonadati</taxon>
        <taxon>Pseudomonadota</taxon>
        <taxon>Gammaproteobacteria</taxon>
        <taxon>Lysobacterales</taxon>
        <taxon>Rhodanobacteraceae</taxon>
        <taxon>Luteibacter</taxon>
    </lineage>
</organism>
<dbReference type="SMART" id="SM00448">
    <property type="entry name" value="REC"/>
    <property type="match status" value="1"/>
</dbReference>
<feature type="DNA-binding region" description="OmpR/PhoB-type" evidence="7">
    <location>
        <begin position="124"/>
        <end position="220"/>
    </location>
</feature>
<evidence type="ECO:0000256" key="1">
    <source>
        <dbReference type="ARBA" id="ARBA00022553"/>
    </source>
</evidence>
<keyword evidence="11" id="KW-1185">Reference proteome</keyword>
<dbReference type="GO" id="GO:0000156">
    <property type="term" value="F:phosphorelay response regulator activity"/>
    <property type="evidence" value="ECO:0007669"/>
    <property type="project" value="TreeGrafter"/>
</dbReference>
<dbReference type="InterPro" id="IPR001867">
    <property type="entry name" value="OmpR/PhoB-type_DNA-bd"/>
</dbReference>
<dbReference type="Proteomes" id="UP000490980">
    <property type="component" value="Unassembled WGS sequence"/>
</dbReference>
<gene>
    <name evidence="10" type="ORF">HBF25_09715</name>
</gene>
<dbReference type="SUPFAM" id="SSF52172">
    <property type="entry name" value="CheY-like"/>
    <property type="match status" value="1"/>
</dbReference>
<dbReference type="PROSITE" id="PS51755">
    <property type="entry name" value="OMPR_PHOB"/>
    <property type="match status" value="1"/>
</dbReference>
<evidence type="ECO:0000256" key="3">
    <source>
        <dbReference type="ARBA" id="ARBA00023015"/>
    </source>
</evidence>
<dbReference type="EMBL" id="JAARLZ010000004">
    <property type="protein sequence ID" value="NII06660.1"/>
    <property type="molecule type" value="Genomic_DNA"/>
</dbReference>
<dbReference type="Gene3D" id="1.10.10.10">
    <property type="entry name" value="Winged helix-like DNA-binding domain superfamily/Winged helix DNA-binding domain"/>
    <property type="match status" value="1"/>
</dbReference>
<keyword evidence="2" id="KW-0902">Two-component regulatory system</keyword>
<evidence type="ECO:0000256" key="6">
    <source>
        <dbReference type="PROSITE-ProRule" id="PRU00169"/>
    </source>
</evidence>
<dbReference type="SMART" id="SM00862">
    <property type="entry name" value="Trans_reg_C"/>
    <property type="match status" value="1"/>
</dbReference>
<dbReference type="Pfam" id="PF00072">
    <property type="entry name" value="Response_reg"/>
    <property type="match status" value="1"/>
</dbReference>
<evidence type="ECO:0000313" key="11">
    <source>
        <dbReference type="Proteomes" id="UP000490980"/>
    </source>
</evidence>
<proteinExistence type="predicted"/>
<evidence type="ECO:0000259" key="9">
    <source>
        <dbReference type="PROSITE" id="PS51755"/>
    </source>
</evidence>
<evidence type="ECO:0000256" key="7">
    <source>
        <dbReference type="PROSITE-ProRule" id="PRU01091"/>
    </source>
</evidence>
<evidence type="ECO:0000256" key="2">
    <source>
        <dbReference type="ARBA" id="ARBA00023012"/>
    </source>
</evidence>
<dbReference type="FunFam" id="3.40.50.2300:FF:000002">
    <property type="entry name" value="DNA-binding response regulator PhoP"/>
    <property type="match status" value="1"/>
</dbReference>
<keyword evidence="1 6" id="KW-0597">Phosphoprotein</keyword>
<dbReference type="GO" id="GO:0000976">
    <property type="term" value="F:transcription cis-regulatory region binding"/>
    <property type="evidence" value="ECO:0007669"/>
    <property type="project" value="TreeGrafter"/>
</dbReference>
<dbReference type="AlphaFoldDB" id="A0A7X5UA12"/>
<keyword evidence="5" id="KW-0804">Transcription</keyword>
<evidence type="ECO:0000256" key="5">
    <source>
        <dbReference type="ARBA" id="ARBA00023163"/>
    </source>
</evidence>
<dbReference type="Pfam" id="PF00486">
    <property type="entry name" value="Trans_reg_C"/>
    <property type="match status" value="1"/>
</dbReference>
<dbReference type="CDD" id="cd00383">
    <property type="entry name" value="trans_reg_C"/>
    <property type="match status" value="1"/>
</dbReference>
<dbReference type="InterPro" id="IPR036388">
    <property type="entry name" value="WH-like_DNA-bd_sf"/>
</dbReference>
<name>A0A7X5UA12_9GAMM</name>
<protein>
    <submittedName>
        <fullName evidence="10">Response regulator transcription factor</fullName>
    </submittedName>
</protein>
<reference evidence="10 11" key="1">
    <citation type="submission" date="2020-03" db="EMBL/GenBank/DDBJ databases">
        <authorList>
            <person name="Lai Q."/>
        </authorList>
    </citation>
    <scope>NUCLEOTIDE SEQUENCE [LARGE SCALE GENOMIC DNA]</scope>
    <source>
        <strain evidence="10 11">CCUG 25036</strain>
    </source>
</reference>
<dbReference type="PROSITE" id="PS50110">
    <property type="entry name" value="RESPONSE_REGULATORY"/>
    <property type="match status" value="1"/>
</dbReference>
<keyword evidence="3" id="KW-0805">Transcription regulation</keyword>
<dbReference type="PANTHER" id="PTHR48111:SF67">
    <property type="entry name" value="TRANSCRIPTIONAL REGULATORY PROTEIN TCTD"/>
    <property type="match status" value="1"/>
</dbReference>